<feature type="transmembrane region" description="Helical" evidence="2">
    <location>
        <begin position="186"/>
        <end position="203"/>
    </location>
</feature>
<feature type="compositionally biased region" description="Low complexity" evidence="1">
    <location>
        <begin position="10"/>
        <end position="21"/>
    </location>
</feature>
<gene>
    <name evidence="3" type="ORF">SAMN04324258_3567</name>
</gene>
<feature type="transmembrane region" description="Helical" evidence="2">
    <location>
        <begin position="430"/>
        <end position="450"/>
    </location>
</feature>
<feature type="transmembrane region" description="Helical" evidence="2">
    <location>
        <begin position="210"/>
        <end position="229"/>
    </location>
</feature>
<proteinExistence type="predicted"/>
<feature type="transmembrane region" description="Helical" evidence="2">
    <location>
        <begin position="402"/>
        <end position="423"/>
    </location>
</feature>
<evidence type="ECO:0000256" key="2">
    <source>
        <dbReference type="SAM" id="Phobius"/>
    </source>
</evidence>
<accession>A0A1T5LJV3</accession>
<dbReference type="EMBL" id="FUZQ01000006">
    <property type="protein sequence ID" value="SKC76277.1"/>
    <property type="molecule type" value="Genomic_DNA"/>
</dbReference>
<dbReference type="STRING" id="526729.SAMN04324258_3567"/>
<feature type="region of interest" description="Disordered" evidence="1">
    <location>
        <begin position="1"/>
        <end position="34"/>
    </location>
</feature>
<evidence type="ECO:0000313" key="4">
    <source>
        <dbReference type="Proteomes" id="UP000189777"/>
    </source>
</evidence>
<dbReference type="AlphaFoldDB" id="A0A1T5LJV3"/>
<feature type="transmembrane region" description="Helical" evidence="2">
    <location>
        <begin position="161"/>
        <end position="180"/>
    </location>
</feature>
<reference evidence="3 4" key="1">
    <citation type="submission" date="2017-02" db="EMBL/GenBank/DDBJ databases">
        <authorList>
            <person name="Peterson S.W."/>
        </authorList>
    </citation>
    <scope>NUCLEOTIDE SEQUENCE [LARGE SCALE GENOMIC DNA]</scope>
    <source>
        <strain evidence="3 4">DSM 21481</strain>
    </source>
</reference>
<evidence type="ECO:0000313" key="3">
    <source>
        <dbReference type="EMBL" id="SKC76277.1"/>
    </source>
</evidence>
<keyword evidence="2" id="KW-0472">Membrane</keyword>
<feature type="transmembrane region" description="Helical" evidence="2">
    <location>
        <begin position="40"/>
        <end position="59"/>
    </location>
</feature>
<feature type="transmembrane region" description="Helical" evidence="2">
    <location>
        <begin position="490"/>
        <end position="507"/>
    </location>
</feature>
<sequence>MTDTDSERVPGAASAPSSGTAADHEGSATPPSGTRWRRPLLPLIVVGTLALVNLGLRVVMAHKALPAPLAGDEVAYTTGARVLADAVRALLQGGEVPTDELQARLVGNGWFMPGMPLLIAPLFLLDPTAGDFTVRFYLGVLSTTVFLAVVAVVARTLGLRTAAVLLVVPGLIPMWALFGFSAWGDVWAGLVILATVPLLVVMWRRLDSDGAVRLRDAALLGLALVVVLYLRSSTLPLVVAVLVLLVVVVLLRTRGRALARSLAACAVAAAVVVALLAPWSAIMSRTFGERVTTTTTMSLSVAYAFGDRDELCFGPCVEGNIWTNMARYARTVGEQTGENPLEVRRQMRDYAMRDVTPSGYAAGVLDNFSRYAFSPASYDHVFRPGATRAQDPPELAPDTLNIAVTLWTYLVALGVAAVAVVAARRVRTDAQVMVIVASLLLALLMSQPFVHVSSGRYWPVFAPLLGIAIAGLLAPADLARSSTTLRRTQVALAVGWVVVVGALFLVAG</sequence>
<feature type="transmembrane region" description="Helical" evidence="2">
    <location>
        <begin position="136"/>
        <end position="154"/>
    </location>
</feature>
<feature type="transmembrane region" description="Helical" evidence="2">
    <location>
        <begin position="263"/>
        <end position="282"/>
    </location>
</feature>
<feature type="transmembrane region" description="Helical" evidence="2">
    <location>
        <begin position="235"/>
        <end position="251"/>
    </location>
</feature>
<dbReference type="Proteomes" id="UP000189777">
    <property type="component" value="Unassembled WGS sequence"/>
</dbReference>
<dbReference type="OrthoDB" id="3763726at2"/>
<name>A0A1T5LJV3_9MICO</name>
<keyword evidence="2" id="KW-0812">Transmembrane</keyword>
<feature type="transmembrane region" description="Helical" evidence="2">
    <location>
        <begin position="456"/>
        <end position="478"/>
    </location>
</feature>
<dbReference type="RefSeq" id="WP_079575921.1">
    <property type="nucleotide sequence ID" value="NZ_FUZQ01000006.1"/>
</dbReference>
<evidence type="ECO:0000256" key="1">
    <source>
        <dbReference type="SAM" id="MobiDB-lite"/>
    </source>
</evidence>
<keyword evidence="4" id="KW-1185">Reference proteome</keyword>
<organism evidence="3 4">
    <name type="scientific">Krasilnikoviella flava</name>
    <dbReference type="NCBI Taxonomy" id="526729"/>
    <lineage>
        <taxon>Bacteria</taxon>
        <taxon>Bacillati</taxon>
        <taxon>Actinomycetota</taxon>
        <taxon>Actinomycetes</taxon>
        <taxon>Micrococcales</taxon>
        <taxon>Promicromonosporaceae</taxon>
        <taxon>Krasilnikoviella</taxon>
    </lineage>
</organism>
<protein>
    <recommendedName>
        <fullName evidence="5">Dolichyl-phosphate-mannose-protein mannosyltransferase</fullName>
    </recommendedName>
</protein>
<keyword evidence="2" id="KW-1133">Transmembrane helix</keyword>
<evidence type="ECO:0008006" key="5">
    <source>
        <dbReference type="Google" id="ProtNLM"/>
    </source>
</evidence>